<comment type="caution">
    <text evidence="3">The sequence shown here is derived from an EMBL/GenBank/DDBJ whole genome shotgun (WGS) entry which is preliminary data.</text>
</comment>
<feature type="transmembrane region" description="Helical" evidence="2">
    <location>
        <begin position="195"/>
        <end position="215"/>
    </location>
</feature>
<keyword evidence="2" id="KW-0472">Membrane</keyword>
<reference evidence="3" key="1">
    <citation type="submission" date="2023-03" db="EMBL/GenBank/DDBJ databases">
        <title>Massive genome expansion in bonnet fungi (Mycena s.s.) driven by repeated elements and novel gene families across ecological guilds.</title>
        <authorList>
            <consortium name="Lawrence Berkeley National Laboratory"/>
            <person name="Harder C.B."/>
            <person name="Miyauchi S."/>
            <person name="Viragh M."/>
            <person name="Kuo A."/>
            <person name="Thoen E."/>
            <person name="Andreopoulos B."/>
            <person name="Lu D."/>
            <person name="Skrede I."/>
            <person name="Drula E."/>
            <person name="Henrissat B."/>
            <person name="Morin E."/>
            <person name="Kohler A."/>
            <person name="Barry K."/>
            <person name="LaButti K."/>
            <person name="Morin E."/>
            <person name="Salamov A."/>
            <person name="Lipzen A."/>
            <person name="Mereny Z."/>
            <person name="Hegedus B."/>
            <person name="Baldrian P."/>
            <person name="Stursova M."/>
            <person name="Weitz H."/>
            <person name="Taylor A."/>
            <person name="Grigoriev I.V."/>
            <person name="Nagy L.G."/>
            <person name="Martin F."/>
            <person name="Kauserud H."/>
        </authorList>
    </citation>
    <scope>NUCLEOTIDE SEQUENCE</scope>
    <source>
        <strain evidence="3">CBHHK067</strain>
    </source>
</reference>
<dbReference type="EMBL" id="JARKIE010000463">
    <property type="protein sequence ID" value="KAJ7635939.1"/>
    <property type="molecule type" value="Genomic_DNA"/>
</dbReference>
<feature type="transmembrane region" description="Helical" evidence="2">
    <location>
        <begin position="123"/>
        <end position="145"/>
    </location>
</feature>
<protein>
    <submittedName>
        <fullName evidence="3">Uncharacterized protein</fullName>
    </submittedName>
</protein>
<feature type="compositionally biased region" description="Low complexity" evidence="1">
    <location>
        <begin position="39"/>
        <end position="54"/>
    </location>
</feature>
<gene>
    <name evidence="3" type="ORF">B0H17DRAFT_503548</name>
</gene>
<dbReference type="AlphaFoldDB" id="A0AAD7C100"/>
<name>A0AAD7C100_MYCRO</name>
<feature type="region of interest" description="Disordered" evidence="1">
    <location>
        <begin position="23"/>
        <end position="80"/>
    </location>
</feature>
<dbReference type="Proteomes" id="UP001221757">
    <property type="component" value="Unassembled WGS sequence"/>
</dbReference>
<evidence type="ECO:0000256" key="2">
    <source>
        <dbReference type="SAM" id="Phobius"/>
    </source>
</evidence>
<evidence type="ECO:0000313" key="4">
    <source>
        <dbReference type="Proteomes" id="UP001221757"/>
    </source>
</evidence>
<feature type="transmembrane region" description="Helical" evidence="2">
    <location>
        <begin position="235"/>
        <end position="253"/>
    </location>
</feature>
<evidence type="ECO:0000313" key="3">
    <source>
        <dbReference type="EMBL" id="KAJ7635939.1"/>
    </source>
</evidence>
<sequence>MHMFALRCINEIITMKQTLAARSKLQNSRTSSETESRSSHSAASPAAPAVETSETNAKSGRSIHVHSIGRDSPVAETGPTAQSELMTLRSALPDLRNPHGIPNVNAHNAPGTVSSANSHMKNLTALLGIAFFGASITWSTIFSGTRGNLVLISWAACLFIVGAVAAAAASMLVISDEDIVAAYPPVRWTVRILSLLAMIHVLAGMFLVAIAILVLDPQNEDLDVRGGRRGTQSAGGYAISVSTVFFIVAGTVWRRYTRRTWFL</sequence>
<keyword evidence="2" id="KW-1133">Transmembrane helix</keyword>
<keyword evidence="4" id="KW-1185">Reference proteome</keyword>
<evidence type="ECO:0000256" key="1">
    <source>
        <dbReference type="SAM" id="MobiDB-lite"/>
    </source>
</evidence>
<feature type="transmembrane region" description="Helical" evidence="2">
    <location>
        <begin position="151"/>
        <end position="174"/>
    </location>
</feature>
<organism evidence="3 4">
    <name type="scientific">Mycena rosella</name>
    <name type="common">Pink bonnet</name>
    <name type="synonym">Agaricus rosellus</name>
    <dbReference type="NCBI Taxonomy" id="1033263"/>
    <lineage>
        <taxon>Eukaryota</taxon>
        <taxon>Fungi</taxon>
        <taxon>Dikarya</taxon>
        <taxon>Basidiomycota</taxon>
        <taxon>Agaricomycotina</taxon>
        <taxon>Agaricomycetes</taxon>
        <taxon>Agaricomycetidae</taxon>
        <taxon>Agaricales</taxon>
        <taxon>Marasmiineae</taxon>
        <taxon>Mycenaceae</taxon>
        <taxon>Mycena</taxon>
    </lineage>
</organism>
<keyword evidence="2" id="KW-0812">Transmembrane</keyword>
<proteinExistence type="predicted"/>
<accession>A0AAD7C100</accession>